<dbReference type="Pfam" id="PF00098">
    <property type="entry name" value="zf-CCHC"/>
    <property type="match status" value="1"/>
</dbReference>
<dbReference type="OrthoDB" id="6228606at2759"/>
<dbReference type="AlphaFoldDB" id="A0A812DYQ4"/>
<comment type="caution">
    <text evidence="4">The sequence shown here is derived from an EMBL/GenBank/DDBJ whole genome shotgun (WGS) entry which is preliminary data.</text>
</comment>
<dbReference type="InterPro" id="IPR036875">
    <property type="entry name" value="Znf_CCHC_sf"/>
</dbReference>
<sequence>MLLLLLTGMNLSVMHLYVVSGQSVIRARLLENDTLTLKKATQCARALEQAHFRAESYASQIGSAAATTTRTKNVFADSADEATSTTITKNMLSDLTDSRAEYDSVQLSAALARGKCYNCGGKRHFKDNRRYCPARDKICRNCGKLGHFSKVCRSTMPAPSRSTSTIIVARAKDDDRSPPVTKTLELRKEINCPHRHG</sequence>
<gene>
    <name evidence="4" type="ORF">SPHA_64673</name>
</gene>
<dbReference type="PROSITE" id="PS50158">
    <property type="entry name" value="ZF_CCHC"/>
    <property type="match status" value="1"/>
</dbReference>
<dbReference type="InterPro" id="IPR001878">
    <property type="entry name" value="Znf_CCHC"/>
</dbReference>
<evidence type="ECO:0000313" key="4">
    <source>
        <dbReference type="EMBL" id="CAE1313575.1"/>
    </source>
</evidence>
<name>A0A812DYQ4_ACAPH</name>
<keyword evidence="1" id="KW-0863">Zinc-finger</keyword>
<proteinExistence type="predicted"/>
<dbReference type="SMART" id="SM00343">
    <property type="entry name" value="ZnF_C2HC"/>
    <property type="match status" value="2"/>
</dbReference>
<dbReference type="GO" id="GO:0008270">
    <property type="term" value="F:zinc ion binding"/>
    <property type="evidence" value="ECO:0007669"/>
    <property type="project" value="UniProtKB-KW"/>
</dbReference>
<protein>
    <recommendedName>
        <fullName evidence="3">CCHC-type domain-containing protein</fullName>
    </recommendedName>
</protein>
<evidence type="ECO:0000259" key="3">
    <source>
        <dbReference type="PROSITE" id="PS50158"/>
    </source>
</evidence>
<keyword evidence="1" id="KW-0862">Zinc</keyword>
<feature type="signal peptide" evidence="2">
    <location>
        <begin position="1"/>
        <end position="21"/>
    </location>
</feature>
<reference evidence="4" key="1">
    <citation type="submission" date="2021-01" db="EMBL/GenBank/DDBJ databases">
        <authorList>
            <person name="Li R."/>
            <person name="Bekaert M."/>
        </authorList>
    </citation>
    <scope>NUCLEOTIDE SEQUENCE</scope>
    <source>
        <strain evidence="4">Farmed</strain>
    </source>
</reference>
<keyword evidence="5" id="KW-1185">Reference proteome</keyword>
<accession>A0A812DYQ4</accession>
<keyword evidence="2" id="KW-0732">Signal</keyword>
<feature type="chain" id="PRO_5032677453" description="CCHC-type domain-containing protein" evidence="2">
    <location>
        <begin position="22"/>
        <end position="197"/>
    </location>
</feature>
<evidence type="ECO:0000313" key="5">
    <source>
        <dbReference type="Proteomes" id="UP000597762"/>
    </source>
</evidence>
<dbReference type="Proteomes" id="UP000597762">
    <property type="component" value="Unassembled WGS sequence"/>
</dbReference>
<keyword evidence="1" id="KW-0479">Metal-binding</keyword>
<dbReference type="SUPFAM" id="SSF57756">
    <property type="entry name" value="Retrovirus zinc finger-like domains"/>
    <property type="match status" value="1"/>
</dbReference>
<feature type="domain" description="CCHC-type" evidence="3">
    <location>
        <begin position="139"/>
        <end position="154"/>
    </location>
</feature>
<dbReference type="GO" id="GO:0003676">
    <property type="term" value="F:nucleic acid binding"/>
    <property type="evidence" value="ECO:0007669"/>
    <property type="project" value="InterPro"/>
</dbReference>
<dbReference type="EMBL" id="CAHIKZ030004657">
    <property type="protein sequence ID" value="CAE1313575.1"/>
    <property type="molecule type" value="Genomic_DNA"/>
</dbReference>
<organism evidence="4 5">
    <name type="scientific">Acanthosepion pharaonis</name>
    <name type="common">Pharaoh cuttlefish</name>
    <name type="synonym">Sepia pharaonis</name>
    <dbReference type="NCBI Taxonomy" id="158019"/>
    <lineage>
        <taxon>Eukaryota</taxon>
        <taxon>Metazoa</taxon>
        <taxon>Spiralia</taxon>
        <taxon>Lophotrochozoa</taxon>
        <taxon>Mollusca</taxon>
        <taxon>Cephalopoda</taxon>
        <taxon>Coleoidea</taxon>
        <taxon>Decapodiformes</taxon>
        <taxon>Sepiida</taxon>
        <taxon>Sepiina</taxon>
        <taxon>Sepiidae</taxon>
        <taxon>Acanthosepion</taxon>
    </lineage>
</organism>
<evidence type="ECO:0000256" key="1">
    <source>
        <dbReference type="PROSITE-ProRule" id="PRU00047"/>
    </source>
</evidence>
<dbReference type="Gene3D" id="4.10.60.10">
    <property type="entry name" value="Zinc finger, CCHC-type"/>
    <property type="match status" value="1"/>
</dbReference>
<evidence type="ECO:0000256" key="2">
    <source>
        <dbReference type="SAM" id="SignalP"/>
    </source>
</evidence>